<dbReference type="Proteomes" id="UP000183832">
    <property type="component" value="Unassembled WGS sequence"/>
</dbReference>
<evidence type="ECO:0000256" key="2">
    <source>
        <dbReference type="ARBA" id="ARBA00023015"/>
    </source>
</evidence>
<dbReference type="FunFam" id="2.30.30.140:FF:000026">
    <property type="entry name" value="SAGA-associated factor 29 homolog"/>
    <property type="match status" value="1"/>
</dbReference>
<dbReference type="FunFam" id="2.30.30.140:FF:000029">
    <property type="entry name" value="SAGA-associated factor 29 homolog"/>
    <property type="match status" value="1"/>
</dbReference>
<dbReference type="PANTHER" id="PTHR21539:SF0">
    <property type="entry name" value="SAGA-ASSOCIATED FACTOR 29"/>
    <property type="match status" value="1"/>
</dbReference>
<keyword evidence="3" id="KW-0175">Coiled coil</keyword>
<evidence type="ECO:0000256" key="3">
    <source>
        <dbReference type="ARBA" id="ARBA00023054"/>
    </source>
</evidence>
<dbReference type="Pfam" id="PF07039">
    <property type="entry name" value="SGF29_Tudor"/>
    <property type="match status" value="1"/>
</dbReference>
<dbReference type="InterPro" id="IPR047288">
    <property type="entry name" value="Tudor_SGF29_rpt1"/>
</dbReference>
<evidence type="ECO:0000259" key="6">
    <source>
        <dbReference type="PROSITE" id="PS51518"/>
    </source>
</evidence>
<dbReference type="InterPro" id="IPR010750">
    <property type="entry name" value="SGF29_tudor-like_dom"/>
</dbReference>
<keyword evidence="4" id="KW-0804">Transcription</keyword>
<dbReference type="CDD" id="cd20394">
    <property type="entry name" value="Tudor_SGF29_rpt2"/>
    <property type="match status" value="1"/>
</dbReference>
<evidence type="ECO:0000256" key="5">
    <source>
        <dbReference type="ARBA" id="ARBA00023242"/>
    </source>
</evidence>
<dbReference type="PROSITE" id="PS51518">
    <property type="entry name" value="SGF29_C"/>
    <property type="match status" value="1"/>
</dbReference>
<keyword evidence="2" id="KW-0805">Transcription regulation</keyword>
<evidence type="ECO:0000256" key="4">
    <source>
        <dbReference type="ARBA" id="ARBA00023163"/>
    </source>
</evidence>
<comment type="subcellular location">
    <subcellularLocation>
        <location evidence="1">Nucleus</location>
    </subcellularLocation>
</comment>
<protein>
    <submittedName>
        <fullName evidence="7">CLUMA_CG016321, isoform A</fullName>
    </submittedName>
</protein>
<proteinExistence type="predicted"/>
<sequence length="274" mass="30923">MQGQTKIQERLRGIQSLIHDIEEVRSAGEVTIGKLSHSPNQTDIIKQAMQEAEKEERLIRQALAKIHEIHSIRNESRIQARNSGQKEMLRKGQLMKILQISASTLPLFISKPGEKIPPLVGCIPASPDYTAKPGDMVAALTKVSAMDKGGSDEENWIMAEVISYAHHTQKYEVHDIDEEQKPRHILSKRRIIPLPLFRANPETDAHALFPKGTVVMALYPQTTCFYKAIINELPATAKQDYEVLFEDSTYSNGYSDPMYVAQRYVISIKQKKSS</sequence>
<dbReference type="InterPro" id="IPR037802">
    <property type="entry name" value="SGF29"/>
</dbReference>
<dbReference type="Gene3D" id="2.30.30.140">
    <property type="match status" value="2"/>
</dbReference>
<dbReference type="InterPro" id="IPR047287">
    <property type="entry name" value="Tudor_SGF29_rpt2"/>
</dbReference>
<dbReference type="OrthoDB" id="10265994at2759"/>
<name>A0A1J1IUJ9_9DIPT</name>
<gene>
    <name evidence="7" type="ORF">CLUMA_CG016321</name>
</gene>
<dbReference type="EMBL" id="CVRI01000059">
    <property type="protein sequence ID" value="CRL03378.1"/>
    <property type="molecule type" value="Genomic_DNA"/>
</dbReference>
<evidence type="ECO:0000256" key="1">
    <source>
        <dbReference type="ARBA" id="ARBA00004123"/>
    </source>
</evidence>
<organism evidence="7 8">
    <name type="scientific">Clunio marinus</name>
    <dbReference type="NCBI Taxonomy" id="568069"/>
    <lineage>
        <taxon>Eukaryota</taxon>
        <taxon>Metazoa</taxon>
        <taxon>Ecdysozoa</taxon>
        <taxon>Arthropoda</taxon>
        <taxon>Hexapoda</taxon>
        <taxon>Insecta</taxon>
        <taxon>Pterygota</taxon>
        <taxon>Neoptera</taxon>
        <taxon>Endopterygota</taxon>
        <taxon>Diptera</taxon>
        <taxon>Nematocera</taxon>
        <taxon>Chironomoidea</taxon>
        <taxon>Chironomidae</taxon>
        <taxon>Clunio</taxon>
    </lineage>
</organism>
<accession>A0A1J1IUJ9</accession>
<reference evidence="7 8" key="1">
    <citation type="submission" date="2015-04" db="EMBL/GenBank/DDBJ databases">
        <authorList>
            <person name="Syromyatnikov M.Y."/>
            <person name="Popov V.N."/>
        </authorList>
    </citation>
    <scope>NUCLEOTIDE SEQUENCE [LARGE SCALE GENOMIC DNA]</scope>
</reference>
<dbReference type="PANTHER" id="PTHR21539">
    <property type="entry name" value="SAGA-ASSOCIATED FACTOR 29"/>
    <property type="match status" value="1"/>
</dbReference>
<keyword evidence="8" id="KW-1185">Reference proteome</keyword>
<dbReference type="GO" id="GO:0005634">
    <property type="term" value="C:nucleus"/>
    <property type="evidence" value="ECO:0007669"/>
    <property type="project" value="UniProtKB-SubCell"/>
</dbReference>
<dbReference type="STRING" id="568069.A0A1J1IUJ9"/>
<dbReference type="GO" id="GO:0000124">
    <property type="term" value="C:SAGA complex"/>
    <property type="evidence" value="ECO:0007669"/>
    <property type="project" value="InterPro"/>
</dbReference>
<keyword evidence="5" id="KW-0539">Nucleus</keyword>
<dbReference type="AlphaFoldDB" id="A0A1J1IUJ9"/>
<dbReference type="GO" id="GO:0140672">
    <property type="term" value="C:ATAC complex"/>
    <property type="evidence" value="ECO:0007669"/>
    <property type="project" value="UniProtKB-ARBA"/>
</dbReference>
<dbReference type="CDD" id="cd20393">
    <property type="entry name" value="Tudor_SGF29_rpt1"/>
    <property type="match status" value="1"/>
</dbReference>
<evidence type="ECO:0000313" key="7">
    <source>
        <dbReference type="EMBL" id="CRL03378.1"/>
    </source>
</evidence>
<feature type="domain" description="SGF29 C-terminal" evidence="6">
    <location>
        <begin position="127"/>
        <end position="274"/>
    </location>
</feature>
<evidence type="ECO:0000313" key="8">
    <source>
        <dbReference type="Proteomes" id="UP000183832"/>
    </source>
</evidence>